<accession>A7F732</accession>
<evidence type="ECO:0000313" key="2">
    <source>
        <dbReference type="Proteomes" id="UP000001312"/>
    </source>
</evidence>
<dbReference type="HOGENOM" id="CLU_3224874_0_0_1"/>
<dbReference type="GeneID" id="5481624"/>
<name>A7F732_SCLS1</name>
<proteinExistence type="predicted"/>
<dbReference type="EMBL" id="CH476645">
    <property type="protein sequence ID" value="EDN98553.1"/>
    <property type="molecule type" value="Genomic_DNA"/>
</dbReference>
<dbReference type="RefSeq" id="XP_001585528.1">
    <property type="nucleotide sequence ID" value="XM_001585478.1"/>
</dbReference>
<protein>
    <submittedName>
        <fullName evidence="1">Uncharacterized protein</fullName>
    </submittedName>
</protein>
<evidence type="ECO:0000313" key="1">
    <source>
        <dbReference type="EMBL" id="EDN98553.1"/>
    </source>
</evidence>
<dbReference type="InParanoid" id="A7F732"/>
<sequence length="44" mass="5125">MAAQVDNMTMTYAFSSVYYLRTNIGLFTRFGGRKKILWGWDSLN</sequence>
<organism evidence="1 2">
    <name type="scientific">Sclerotinia sclerotiorum (strain ATCC 18683 / 1980 / Ss-1)</name>
    <name type="common">White mold</name>
    <name type="synonym">Whetzelinia sclerotiorum</name>
    <dbReference type="NCBI Taxonomy" id="665079"/>
    <lineage>
        <taxon>Eukaryota</taxon>
        <taxon>Fungi</taxon>
        <taxon>Dikarya</taxon>
        <taxon>Ascomycota</taxon>
        <taxon>Pezizomycotina</taxon>
        <taxon>Leotiomycetes</taxon>
        <taxon>Helotiales</taxon>
        <taxon>Sclerotiniaceae</taxon>
        <taxon>Sclerotinia</taxon>
    </lineage>
</organism>
<gene>
    <name evidence="1" type="ORF">SS1G_13412</name>
</gene>
<reference evidence="2" key="1">
    <citation type="journal article" date="2011" name="PLoS Genet.">
        <title>Genomic analysis of the necrotrophic fungal pathogens Sclerotinia sclerotiorum and Botrytis cinerea.</title>
        <authorList>
            <person name="Amselem J."/>
            <person name="Cuomo C.A."/>
            <person name="van Kan J.A."/>
            <person name="Viaud M."/>
            <person name="Benito E.P."/>
            <person name="Couloux A."/>
            <person name="Coutinho P.M."/>
            <person name="de Vries R.P."/>
            <person name="Dyer P.S."/>
            <person name="Fillinger S."/>
            <person name="Fournier E."/>
            <person name="Gout L."/>
            <person name="Hahn M."/>
            <person name="Kohn L."/>
            <person name="Lapalu N."/>
            <person name="Plummer K.M."/>
            <person name="Pradier J.M."/>
            <person name="Quevillon E."/>
            <person name="Sharon A."/>
            <person name="Simon A."/>
            <person name="ten Have A."/>
            <person name="Tudzynski B."/>
            <person name="Tudzynski P."/>
            <person name="Wincker P."/>
            <person name="Andrew M."/>
            <person name="Anthouard V."/>
            <person name="Beever R.E."/>
            <person name="Beffa R."/>
            <person name="Benoit I."/>
            <person name="Bouzid O."/>
            <person name="Brault B."/>
            <person name="Chen Z."/>
            <person name="Choquer M."/>
            <person name="Collemare J."/>
            <person name="Cotton P."/>
            <person name="Danchin E.G."/>
            <person name="Da Silva C."/>
            <person name="Gautier A."/>
            <person name="Giraud C."/>
            <person name="Giraud T."/>
            <person name="Gonzalez C."/>
            <person name="Grossetete S."/>
            <person name="Guldener U."/>
            <person name="Henrissat B."/>
            <person name="Howlett B.J."/>
            <person name="Kodira C."/>
            <person name="Kretschmer M."/>
            <person name="Lappartient A."/>
            <person name="Leroch M."/>
            <person name="Levis C."/>
            <person name="Mauceli E."/>
            <person name="Neuveglise C."/>
            <person name="Oeser B."/>
            <person name="Pearson M."/>
            <person name="Poulain J."/>
            <person name="Poussereau N."/>
            <person name="Quesneville H."/>
            <person name="Rascle C."/>
            <person name="Schumacher J."/>
            <person name="Segurens B."/>
            <person name="Sexton A."/>
            <person name="Silva E."/>
            <person name="Sirven C."/>
            <person name="Soanes D.M."/>
            <person name="Talbot N.J."/>
            <person name="Templeton M."/>
            <person name="Yandava C."/>
            <person name="Yarden O."/>
            <person name="Zeng Q."/>
            <person name="Rollins J.A."/>
            <person name="Lebrun M.H."/>
            <person name="Dickman M."/>
        </authorList>
    </citation>
    <scope>NUCLEOTIDE SEQUENCE [LARGE SCALE GENOMIC DNA]</scope>
    <source>
        <strain evidence="2">ATCC 18683 / 1980 / Ss-1</strain>
    </source>
</reference>
<dbReference type="AlphaFoldDB" id="A7F732"/>
<dbReference type="KEGG" id="ssl:SS1G_13412"/>
<dbReference type="Proteomes" id="UP000001312">
    <property type="component" value="Unassembled WGS sequence"/>
</dbReference>
<keyword evidence="2" id="KW-1185">Reference proteome</keyword>